<sequence>MKIDGFTQSLARLEMWYALFGNVYGFAAARVATNASGAAGDRETAKTADFDALALNKGGTDRVLNGFYSMFCVTLGELVEACCQLFN</sequence>
<dbReference type="EMBL" id="LPXH01000041">
    <property type="protein sequence ID" value="KUF37996.1"/>
    <property type="molecule type" value="Genomic_DNA"/>
</dbReference>
<dbReference type="Proteomes" id="UP000053300">
    <property type="component" value="Unassembled WGS sequence"/>
</dbReference>
<dbReference type="AlphaFoldDB" id="A0A0W7YSE8"/>
<gene>
    <name evidence="1" type="ORF">AS359_04620</name>
</gene>
<keyword evidence="2" id="KW-1185">Reference proteome</keyword>
<reference evidence="1 2" key="1">
    <citation type="submission" date="2015-12" db="EMBL/GenBank/DDBJ databases">
        <title>Complete genome sequence of a multi-drug resistant strain Acidovorax sp. 12322-1.</title>
        <authorList>
            <person name="Ming D."/>
            <person name="Wang M."/>
            <person name="Hu S."/>
            <person name="Zhou Y."/>
            <person name="Jiang T."/>
        </authorList>
    </citation>
    <scope>NUCLEOTIDE SEQUENCE [LARGE SCALE GENOMIC DNA]</scope>
    <source>
        <strain evidence="1 2">12322-1</strain>
    </source>
</reference>
<accession>A0A1V3TGS2</accession>
<protein>
    <submittedName>
        <fullName evidence="1">Uncharacterized protein</fullName>
    </submittedName>
</protein>
<proteinExistence type="predicted"/>
<comment type="caution">
    <text evidence="1">The sequence shown here is derived from an EMBL/GenBank/DDBJ whole genome shotgun (WGS) entry which is preliminary data.</text>
</comment>
<evidence type="ECO:0000313" key="1">
    <source>
        <dbReference type="EMBL" id="KUF37996.1"/>
    </source>
</evidence>
<organism evidence="1 2">
    <name type="scientific">Comamonas kerstersii</name>
    <dbReference type="NCBI Taxonomy" id="225992"/>
    <lineage>
        <taxon>Bacteria</taxon>
        <taxon>Pseudomonadati</taxon>
        <taxon>Pseudomonadota</taxon>
        <taxon>Betaproteobacteria</taxon>
        <taxon>Burkholderiales</taxon>
        <taxon>Comamonadaceae</taxon>
        <taxon>Comamonas</taxon>
    </lineage>
</organism>
<evidence type="ECO:0000313" key="2">
    <source>
        <dbReference type="Proteomes" id="UP000053300"/>
    </source>
</evidence>
<accession>A0A0W7YSE8</accession>
<name>A0A0W7YSE8_9BURK</name>